<comment type="caution">
    <text evidence="2">The sequence shown here is derived from an EMBL/GenBank/DDBJ whole genome shotgun (WGS) entry which is preliminary data.</text>
</comment>
<keyword evidence="1" id="KW-0472">Membrane</keyword>
<protein>
    <recommendedName>
        <fullName evidence="4">DUF2953 domain-containing protein</fullName>
    </recommendedName>
</protein>
<proteinExistence type="predicted"/>
<reference evidence="3" key="2">
    <citation type="submission" date="2020-08" db="EMBL/GenBank/DDBJ databases">
        <title>The Agave Microbiome: Exploring the role of microbial communities in plant adaptations to desert environments.</title>
        <authorList>
            <person name="Partida-Martinez L.P."/>
        </authorList>
    </citation>
    <scope>NUCLEOTIDE SEQUENCE [LARGE SCALE GENOMIC DNA]</scope>
    <source>
        <strain evidence="3">AT2.8</strain>
    </source>
</reference>
<keyword evidence="1" id="KW-0812">Transmembrane</keyword>
<keyword evidence="1" id="KW-1133">Transmembrane helix</keyword>
<sequence length="230" mass="26255">MNWLVIALIIIILFILLIIFSKLTIRLNYFHHNDNDELKIQFRIWFGLIRYTMNVPLVKIDDDSPSIVVKGNTKMGDSSEKQSPTKEAQITKDGIISNFTNAKEIFQHVVNVNIIVKKFMKKIVIKHFEWHSLVGVGDAAHTAIITGALWTLKGSIMGMLSHFLRLKEMPVLSITPHFQLAIIQTHITCIFQFRIGYAILAGLKLIKFWKGGRPNLKMETACSKEKTKPV</sequence>
<evidence type="ECO:0000256" key="1">
    <source>
        <dbReference type="SAM" id="Phobius"/>
    </source>
</evidence>
<dbReference type="Pfam" id="PF11167">
    <property type="entry name" value="DUF2953"/>
    <property type="match status" value="1"/>
</dbReference>
<evidence type="ECO:0008006" key="4">
    <source>
        <dbReference type="Google" id="ProtNLM"/>
    </source>
</evidence>
<accession>A0A852TFL1</accession>
<evidence type="ECO:0000313" key="3">
    <source>
        <dbReference type="Proteomes" id="UP000548423"/>
    </source>
</evidence>
<gene>
    <name evidence="2" type="ORF">F4694_004507</name>
</gene>
<organism evidence="2 3">
    <name type="scientific">Neobacillus niacini</name>
    <dbReference type="NCBI Taxonomy" id="86668"/>
    <lineage>
        <taxon>Bacteria</taxon>
        <taxon>Bacillati</taxon>
        <taxon>Bacillota</taxon>
        <taxon>Bacilli</taxon>
        <taxon>Bacillales</taxon>
        <taxon>Bacillaceae</taxon>
        <taxon>Neobacillus</taxon>
    </lineage>
</organism>
<dbReference type="AlphaFoldDB" id="A0A852TFL1"/>
<reference evidence="3" key="1">
    <citation type="submission" date="2020-07" db="EMBL/GenBank/DDBJ databases">
        <authorList>
            <person name="Partida-Martinez L."/>
            <person name="Huntemann M."/>
            <person name="Clum A."/>
            <person name="Wang J."/>
            <person name="Palaniappan K."/>
            <person name="Ritter S."/>
            <person name="Chen I.-M."/>
            <person name="Stamatis D."/>
            <person name="Reddy T."/>
            <person name="O'Malley R."/>
            <person name="Daum C."/>
            <person name="Shapiro N."/>
            <person name="Ivanova N."/>
            <person name="Kyrpides N."/>
            <person name="Woyke T."/>
        </authorList>
    </citation>
    <scope>NUCLEOTIDE SEQUENCE [LARGE SCALE GENOMIC DNA]</scope>
    <source>
        <strain evidence="3">AT2.8</strain>
    </source>
</reference>
<dbReference type="Proteomes" id="UP000548423">
    <property type="component" value="Unassembled WGS sequence"/>
</dbReference>
<dbReference type="InterPro" id="IPR021338">
    <property type="entry name" value="DUF2953"/>
</dbReference>
<feature type="transmembrane region" description="Helical" evidence="1">
    <location>
        <begin position="6"/>
        <end position="25"/>
    </location>
</feature>
<evidence type="ECO:0000313" key="2">
    <source>
        <dbReference type="EMBL" id="NYE07690.1"/>
    </source>
</evidence>
<dbReference type="EMBL" id="JACCBX010000010">
    <property type="protein sequence ID" value="NYE07690.1"/>
    <property type="molecule type" value="Genomic_DNA"/>
</dbReference>
<name>A0A852TFL1_9BACI</name>